<evidence type="ECO:0000313" key="1">
    <source>
        <dbReference type="EMBL" id="GGJ64631.1"/>
    </source>
</evidence>
<reference evidence="1" key="2">
    <citation type="submission" date="2020-09" db="EMBL/GenBank/DDBJ databases">
        <authorList>
            <person name="Sun Q."/>
            <person name="Ohkuma M."/>
        </authorList>
    </citation>
    <scope>NUCLEOTIDE SEQUENCE</scope>
    <source>
        <strain evidence="1">JCM 3086</strain>
    </source>
</reference>
<comment type="caution">
    <text evidence="1">The sequence shown here is derived from an EMBL/GenBank/DDBJ whole genome shotgun (WGS) entry which is preliminary data.</text>
</comment>
<dbReference type="EMBL" id="BMQA01000081">
    <property type="protein sequence ID" value="GGJ64631.1"/>
    <property type="molecule type" value="Genomic_DNA"/>
</dbReference>
<dbReference type="Proteomes" id="UP000657574">
    <property type="component" value="Unassembled WGS sequence"/>
</dbReference>
<proteinExistence type="predicted"/>
<protein>
    <submittedName>
        <fullName evidence="1">Uncharacterized protein</fullName>
    </submittedName>
</protein>
<evidence type="ECO:0000313" key="2">
    <source>
        <dbReference type="Proteomes" id="UP000657574"/>
    </source>
</evidence>
<keyword evidence="2" id="KW-1185">Reference proteome</keyword>
<gene>
    <name evidence="1" type="ORF">GCM10010121_089110</name>
</gene>
<reference evidence="1" key="1">
    <citation type="journal article" date="2014" name="Int. J. Syst. Evol. Microbiol.">
        <title>Complete genome sequence of Corynebacterium casei LMG S-19264T (=DSM 44701T), isolated from a smear-ripened cheese.</title>
        <authorList>
            <consortium name="US DOE Joint Genome Institute (JGI-PGF)"/>
            <person name="Walter F."/>
            <person name="Albersmeier A."/>
            <person name="Kalinowski J."/>
            <person name="Ruckert C."/>
        </authorList>
    </citation>
    <scope>NUCLEOTIDE SEQUENCE</scope>
    <source>
        <strain evidence="1">JCM 3086</strain>
    </source>
</reference>
<dbReference type="AlphaFoldDB" id="A0A917P773"/>
<sequence length="65" mass="7362">MAAQLLRQVPGEGGQQRPIRPLRLRRGDLSAEHRYLVPQDEISAFFAAVDRHNRASQAKIRVASR</sequence>
<organism evidence="1 2">
    <name type="scientific">Streptomyces brasiliensis</name>
    <dbReference type="NCBI Taxonomy" id="1954"/>
    <lineage>
        <taxon>Bacteria</taxon>
        <taxon>Bacillati</taxon>
        <taxon>Actinomycetota</taxon>
        <taxon>Actinomycetes</taxon>
        <taxon>Kitasatosporales</taxon>
        <taxon>Streptomycetaceae</taxon>
        <taxon>Streptomyces</taxon>
    </lineage>
</organism>
<accession>A0A917P773</accession>
<name>A0A917P773_9ACTN</name>